<accession>A0A8J2WWK0</accession>
<proteinExistence type="predicted"/>
<dbReference type="AlphaFoldDB" id="A0A8J2WWK0"/>
<evidence type="ECO:0000313" key="1">
    <source>
        <dbReference type="EMBL" id="CAH0371362.1"/>
    </source>
</evidence>
<name>A0A8J2WWK0_9STRA</name>
<comment type="caution">
    <text evidence="1">The sequence shown here is derived from an EMBL/GenBank/DDBJ whole genome shotgun (WGS) entry which is preliminary data.</text>
</comment>
<dbReference type="EMBL" id="CAKKNE010000003">
    <property type="protein sequence ID" value="CAH0371362.1"/>
    <property type="molecule type" value="Genomic_DNA"/>
</dbReference>
<evidence type="ECO:0000313" key="2">
    <source>
        <dbReference type="Proteomes" id="UP000789595"/>
    </source>
</evidence>
<protein>
    <submittedName>
        <fullName evidence="1">Uncharacterized protein</fullName>
    </submittedName>
</protein>
<sequence>MARFKSHRIDATAAIPLRPELIEFMDPQSLGLMSCVSAALRKDVLDSKAWTLMANAHLPRSAEEAALAVERAAAVRLRSQVLRRRLADSMSRAQTHRLVPNKLDDFTFFVRFEEDGKVLWEGDVAVAGFHTNLPVSRRKFVELSMSEAWSAIKDRGSFIEIPDDADDYWDRVQITLIVIRNEDQAMIPLGSFCFDSDPGDPSFHSSQALYQTEQFEILLELFVNVDNSELNSLELSVEMHDRTSGAAARHLTWLDDLTKEQLEFLFTFFAGAYNYRSQPYVFATFGDWYNDAT</sequence>
<reference evidence="1" key="1">
    <citation type="submission" date="2021-11" db="EMBL/GenBank/DDBJ databases">
        <authorList>
            <consortium name="Genoscope - CEA"/>
            <person name="William W."/>
        </authorList>
    </citation>
    <scope>NUCLEOTIDE SEQUENCE</scope>
</reference>
<keyword evidence="2" id="KW-1185">Reference proteome</keyword>
<organism evidence="1 2">
    <name type="scientific">Pelagomonas calceolata</name>
    <dbReference type="NCBI Taxonomy" id="35677"/>
    <lineage>
        <taxon>Eukaryota</taxon>
        <taxon>Sar</taxon>
        <taxon>Stramenopiles</taxon>
        <taxon>Ochrophyta</taxon>
        <taxon>Pelagophyceae</taxon>
        <taxon>Pelagomonadales</taxon>
        <taxon>Pelagomonadaceae</taxon>
        <taxon>Pelagomonas</taxon>
    </lineage>
</organism>
<gene>
    <name evidence="1" type="ORF">PECAL_3P13010</name>
</gene>
<dbReference type="Proteomes" id="UP000789595">
    <property type="component" value="Unassembled WGS sequence"/>
</dbReference>